<evidence type="ECO:0000313" key="2">
    <source>
        <dbReference type="EMBL" id="PJE73163.1"/>
    </source>
</evidence>
<name>A0A2M8L967_9BACT</name>
<accession>A0A2M8L967</accession>
<dbReference type="InterPro" id="IPR027065">
    <property type="entry name" value="Lon_Prtase"/>
</dbReference>
<dbReference type="InterPro" id="IPR003111">
    <property type="entry name" value="Lon_prtase_N"/>
</dbReference>
<dbReference type="PANTHER" id="PTHR10046">
    <property type="entry name" value="ATP DEPENDENT LON PROTEASE FAMILY MEMBER"/>
    <property type="match status" value="1"/>
</dbReference>
<dbReference type="GO" id="GO:0030163">
    <property type="term" value="P:protein catabolic process"/>
    <property type="evidence" value="ECO:0007669"/>
    <property type="project" value="InterPro"/>
</dbReference>
<comment type="caution">
    <text evidence="2">The sequence shown here is derived from an EMBL/GenBank/DDBJ whole genome shotgun (WGS) entry which is preliminary data.</text>
</comment>
<proteinExistence type="predicted"/>
<sequence length="366" mass="42881">MNMKKDVISLDGILKIIIISTKEYVFLPFEQWRYKFIQELAADIRKDRAEEKFKGIGALAYHPATKRFFRTGVFCWIEEMSGNTAKIVPVYRFKLLKFLRTNPYIEAEVRIEADTNVPQSRLLKQKSSLGGTLWDVYRSILDFLRKVTDDLPGDEELAEYSVGKLADFLATYIPPEVIMARKDILETKDSLNRFNKSLFYLNKFLDPSRVNVKAGAEGKNEDVDTFRNRFDKIKDKISNSLSEEIEKEIKRLQRTRRDSSEYEVRYNWLEFALEFYSLEATKDNPDLNEVWRILDADHYGLGKIKERVYEELVVRKLNPKKKGPSLCLVGSTTGKILRYILRSGSSNPVFMRDYQFLYFRVRSQES</sequence>
<gene>
    <name evidence="2" type="ORF">COV00_01355</name>
</gene>
<dbReference type="GO" id="GO:0004176">
    <property type="term" value="F:ATP-dependent peptidase activity"/>
    <property type="evidence" value="ECO:0007669"/>
    <property type="project" value="InterPro"/>
</dbReference>
<dbReference type="Gene3D" id="1.20.5.5270">
    <property type="match status" value="1"/>
</dbReference>
<evidence type="ECO:0000313" key="3">
    <source>
        <dbReference type="Proteomes" id="UP000230603"/>
    </source>
</evidence>
<dbReference type="EMBL" id="PFEP01000021">
    <property type="protein sequence ID" value="PJE73163.1"/>
    <property type="molecule type" value="Genomic_DNA"/>
</dbReference>
<dbReference type="Pfam" id="PF02190">
    <property type="entry name" value="LON_substr_bdg"/>
    <property type="match status" value="1"/>
</dbReference>
<dbReference type="AlphaFoldDB" id="A0A2M8L967"/>
<dbReference type="Gene3D" id="3.40.50.300">
    <property type="entry name" value="P-loop containing nucleotide triphosphate hydrolases"/>
    <property type="match status" value="1"/>
</dbReference>
<protein>
    <recommendedName>
        <fullName evidence="1">Lon N-terminal domain-containing protein</fullName>
    </recommendedName>
</protein>
<evidence type="ECO:0000259" key="1">
    <source>
        <dbReference type="Pfam" id="PF02190"/>
    </source>
</evidence>
<organism evidence="2 3">
    <name type="scientific">Candidatus Tagabacteria bacterium CG10_big_fil_rev_8_21_14_0_10_40_13</name>
    <dbReference type="NCBI Taxonomy" id="1975022"/>
    <lineage>
        <taxon>Bacteria</taxon>
        <taxon>Candidatus Tagaibacteriota</taxon>
    </lineage>
</organism>
<dbReference type="GO" id="GO:0005524">
    <property type="term" value="F:ATP binding"/>
    <property type="evidence" value="ECO:0007669"/>
    <property type="project" value="InterPro"/>
</dbReference>
<dbReference type="Proteomes" id="UP000230603">
    <property type="component" value="Unassembled WGS sequence"/>
</dbReference>
<reference evidence="3" key="1">
    <citation type="submission" date="2017-09" db="EMBL/GenBank/DDBJ databases">
        <title>Depth-based differentiation of microbial function through sediment-hosted aquifers and enrichment of novel symbionts in the deep terrestrial subsurface.</title>
        <authorList>
            <person name="Probst A.J."/>
            <person name="Ladd B."/>
            <person name="Jarett J.K."/>
            <person name="Geller-Mcgrath D.E."/>
            <person name="Sieber C.M.K."/>
            <person name="Emerson J.B."/>
            <person name="Anantharaman K."/>
            <person name="Thomas B.C."/>
            <person name="Malmstrom R."/>
            <person name="Stieglmeier M."/>
            <person name="Klingl A."/>
            <person name="Woyke T."/>
            <person name="Ryan C.M."/>
            <person name="Banfield J.F."/>
        </authorList>
    </citation>
    <scope>NUCLEOTIDE SEQUENCE [LARGE SCALE GENOMIC DNA]</scope>
</reference>
<feature type="domain" description="Lon N-terminal" evidence="1">
    <location>
        <begin position="62"/>
        <end position="203"/>
    </location>
</feature>
<dbReference type="InterPro" id="IPR027417">
    <property type="entry name" value="P-loop_NTPase"/>
</dbReference>
<dbReference type="GO" id="GO:0004252">
    <property type="term" value="F:serine-type endopeptidase activity"/>
    <property type="evidence" value="ECO:0007669"/>
    <property type="project" value="InterPro"/>
</dbReference>